<name>H0HW91_9HYPH</name>
<proteinExistence type="predicted"/>
<evidence type="ECO:0000313" key="2">
    <source>
        <dbReference type="Proteomes" id="UP000003250"/>
    </source>
</evidence>
<gene>
    <name evidence="1" type="ORF">MAXJ12_22256</name>
</gene>
<accession>H0HW91</accession>
<keyword evidence="2" id="KW-1185">Reference proteome</keyword>
<organism evidence="1 2">
    <name type="scientific">Mesorhizobium alhagi CCNWXJ12-2</name>
    <dbReference type="NCBI Taxonomy" id="1107882"/>
    <lineage>
        <taxon>Bacteria</taxon>
        <taxon>Pseudomonadati</taxon>
        <taxon>Pseudomonadota</taxon>
        <taxon>Alphaproteobacteria</taxon>
        <taxon>Hyphomicrobiales</taxon>
        <taxon>Phyllobacteriaceae</taxon>
        <taxon>Allomesorhizobium</taxon>
    </lineage>
</organism>
<protein>
    <submittedName>
        <fullName evidence="1">Uncharacterized protein</fullName>
    </submittedName>
</protein>
<reference evidence="1 2" key="1">
    <citation type="journal article" date="2012" name="J. Bacteriol.">
        <title>Draft Genome Sequence of Mesorhizobium alhagi CCNWXJ12-2T, a Novel Salt-Resistant Species Isolated from the Desert of Northwestern China.</title>
        <authorList>
            <person name="Zhou M."/>
            <person name="Chen W."/>
            <person name="Chen H."/>
            <person name="Wei G."/>
        </authorList>
    </citation>
    <scope>NUCLEOTIDE SEQUENCE [LARGE SCALE GENOMIC DNA]</scope>
    <source>
        <strain evidence="1 2">CCNWXJ12-2</strain>
    </source>
</reference>
<sequence>MLVQSRRGVVVPAVFLDVGVHVAANTATKSVAITFGLVAGCD</sequence>
<evidence type="ECO:0000313" key="1">
    <source>
        <dbReference type="EMBL" id="EHK54934.1"/>
    </source>
</evidence>
<dbReference type="EMBL" id="AHAM01000184">
    <property type="protein sequence ID" value="EHK54934.1"/>
    <property type="molecule type" value="Genomic_DNA"/>
</dbReference>
<dbReference type="Proteomes" id="UP000003250">
    <property type="component" value="Unassembled WGS sequence"/>
</dbReference>
<dbReference type="AlphaFoldDB" id="H0HW91"/>